<evidence type="ECO:0000313" key="2">
    <source>
        <dbReference type="Proteomes" id="UP000184314"/>
    </source>
</evidence>
<dbReference type="EMBL" id="FQZX01000003">
    <property type="protein sequence ID" value="SHK63775.1"/>
    <property type="molecule type" value="Genomic_DNA"/>
</dbReference>
<dbReference type="STRING" id="228958.SAMN04488007_3471"/>
<accession>A0A1M6U3B7</accession>
<dbReference type="AlphaFoldDB" id="A0A1M6U3B7"/>
<dbReference type="RefSeq" id="WP_073246547.1">
    <property type="nucleotide sequence ID" value="NZ_FQZX01000003.1"/>
</dbReference>
<proteinExistence type="predicted"/>
<name>A0A1M6U3B7_9FLAO</name>
<evidence type="ECO:0000313" key="1">
    <source>
        <dbReference type="EMBL" id="SHK63775.1"/>
    </source>
</evidence>
<reference evidence="2" key="1">
    <citation type="submission" date="2016-11" db="EMBL/GenBank/DDBJ databases">
        <authorList>
            <person name="Varghese N."/>
            <person name="Submissions S."/>
        </authorList>
    </citation>
    <scope>NUCLEOTIDE SEQUENCE [LARGE SCALE GENOMIC DNA]</scope>
    <source>
        <strain evidence="2">DSM 16478</strain>
    </source>
</reference>
<keyword evidence="2" id="KW-1185">Reference proteome</keyword>
<organism evidence="1 2">
    <name type="scientific">Maribacter aquivivus</name>
    <dbReference type="NCBI Taxonomy" id="228958"/>
    <lineage>
        <taxon>Bacteria</taxon>
        <taxon>Pseudomonadati</taxon>
        <taxon>Bacteroidota</taxon>
        <taxon>Flavobacteriia</taxon>
        <taxon>Flavobacteriales</taxon>
        <taxon>Flavobacteriaceae</taxon>
        <taxon>Maribacter</taxon>
    </lineage>
</organism>
<gene>
    <name evidence="1" type="ORF">SAMN04488007_3471</name>
</gene>
<sequence length="113" mass="13352">MLTAEEYYINKKVRDEITSEPETYRFNLSLIDSEASVPLIDFARLTLEEYENLRLMLSVSEGVDEFIIHSYYYLLDQVSYYESIALPNQIATEMAMEDLRVLFSNYNEKKLQL</sequence>
<protein>
    <submittedName>
        <fullName evidence="1">Uncharacterized protein</fullName>
    </submittedName>
</protein>
<dbReference type="Proteomes" id="UP000184314">
    <property type="component" value="Unassembled WGS sequence"/>
</dbReference>